<dbReference type="GO" id="GO:0045505">
    <property type="term" value="F:dynein intermediate chain binding"/>
    <property type="evidence" value="ECO:0007669"/>
    <property type="project" value="TreeGrafter"/>
</dbReference>
<evidence type="ECO:0000313" key="3">
    <source>
        <dbReference type="Proteomes" id="UP000728185"/>
    </source>
</evidence>
<protein>
    <recommendedName>
        <fullName evidence="1">Dynein light chain</fullName>
    </recommendedName>
</protein>
<keyword evidence="1" id="KW-0493">Microtubule</keyword>
<organism evidence="2 3">
    <name type="scientific">Fasciolopsis buskii</name>
    <dbReference type="NCBI Taxonomy" id="27845"/>
    <lineage>
        <taxon>Eukaryota</taxon>
        <taxon>Metazoa</taxon>
        <taxon>Spiralia</taxon>
        <taxon>Lophotrochozoa</taxon>
        <taxon>Platyhelminthes</taxon>
        <taxon>Trematoda</taxon>
        <taxon>Digenea</taxon>
        <taxon>Plagiorchiida</taxon>
        <taxon>Echinostomata</taxon>
        <taxon>Echinostomatoidea</taxon>
        <taxon>Fasciolidae</taxon>
        <taxon>Fasciolopsis</taxon>
    </lineage>
</organism>
<gene>
    <name evidence="2" type="ORF">FBUS_06777</name>
</gene>
<keyword evidence="1" id="KW-0243">Dynein</keyword>
<reference evidence="2" key="1">
    <citation type="submission" date="2019-05" db="EMBL/GenBank/DDBJ databases">
        <title>Annotation for the trematode Fasciolopsis buski.</title>
        <authorList>
            <person name="Choi Y.-J."/>
        </authorList>
    </citation>
    <scope>NUCLEOTIDE SEQUENCE</scope>
    <source>
        <strain evidence="2">HT</strain>
        <tissue evidence="2">Whole worm</tissue>
    </source>
</reference>
<dbReference type="OrthoDB" id="10033309at2759"/>
<dbReference type="InterPro" id="IPR037177">
    <property type="entry name" value="DLC_sf"/>
</dbReference>
<dbReference type="GO" id="GO:0007017">
    <property type="term" value="P:microtubule-based process"/>
    <property type="evidence" value="ECO:0007669"/>
    <property type="project" value="InterPro"/>
</dbReference>
<accession>A0A8E0VL55</accession>
<dbReference type="Pfam" id="PF01221">
    <property type="entry name" value="Dynein_light"/>
    <property type="match status" value="1"/>
</dbReference>
<comment type="caution">
    <text evidence="2">The sequence shown here is derived from an EMBL/GenBank/DDBJ whole genome shotgun (WGS) entry which is preliminary data.</text>
</comment>
<dbReference type="GO" id="GO:0005874">
    <property type="term" value="C:microtubule"/>
    <property type="evidence" value="ECO:0007669"/>
    <property type="project" value="UniProtKB-KW"/>
</dbReference>
<dbReference type="EMBL" id="LUCM01003650">
    <property type="protein sequence ID" value="KAA0195516.1"/>
    <property type="molecule type" value="Genomic_DNA"/>
</dbReference>
<keyword evidence="1" id="KW-0505">Motor protein</keyword>
<dbReference type="Proteomes" id="UP000728185">
    <property type="component" value="Unassembled WGS sequence"/>
</dbReference>
<dbReference type="GO" id="GO:0005868">
    <property type="term" value="C:cytoplasmic dynein complex"/>
    <property type="evidence" value="ECO:0007669"/>
    <property type="project" value="TreeGrafter"/>
</dbReference>
<evidence type="ECO:0000313" key="2">
    <source>
        <dbReference type="EMBL" id="KAA0195516.1"/>
    </source>
</evidence>
<dbReference type="PANTHER" id="PTHR11886">
    <property type="entry name" value="DYNEIN LIGHT CHAIN"/>
    <property type="match status" value="1"/>
</dbReference>
<dbReference type="FunFam" id="3.30.740.10:FF:000006">
    <property type="entry name" value="Dynein light chain"/>
    <property type="match status" value="1"/>
</dbReference>
<dbReference type="PANTHER" id="PTHR11886:SF35">
    <property type="entry name" value="DYNEIN LIGHT CHAIN"/>
    <property type="match status" value="1"/>
</dbReference>
<sequence length="89" mass="9854">MSDKQASVKSTDMPEDMQKETIELTQKAMESSNSDGEVAAKLKAAMDEKFGETWHCTVGSSYGSKVSHIEGTFIFFYLGSKAVQIYRFG</sequence>
<dbReference type="InterPro" id="IPR001372">
    <property type="entry name" value="Dynein_light_chain_typ-1/2"/>
</dbReference>
<keyword evidence="1" id="KW-0206">Cytoskeleton</keyword>
<comment type="similarity">
    <text evidence="1">Belongs to the dynein light chain family.</text>
</comment>
<name>A0A8E0VL55_9TREM</name>
<proteinExistence type="inferred from homology"/>
<dbReference type="AlphaFoldDB" id="A0A8E0VL55"/>
<keyword evidence="3" id="KW-1185">Reference proteome</keyword>
<dbReference type="Gene3D" id="3.30.740.10">
    <property type="entry name" value="Protein Inhibitor Of Neuronal Nitric Oxide Synthase"/>
    <property type="match status" value="1"/>
</dbReference>
<dbReference type="SMART" id="SM01375">
    <property type="entry name" value="Dynein_light"/>
    <property type="match status" value="1"/>
</dbReference>
<dbReference type="SUPFAM" id="SSF54648">
    <property type="entry name" value="DLC"/>
    <property type="match status" value="1"/>
</dbReference>
<comment type="subcellular location">
    <subcellularLocation>
        <location evidence="1">Cytoplasm</location>
        <location evidence="1">Cytoskeleton</location>
    </subcellularLocation>
</comment>
<evidence type="ECO:0000256" key="1">
    <source>
        <dbReference type="RuleBase" id="RU365010"/>
    </source>
</evidence>
<keyword evidence="1" id="KW-0963">Cytoplasm</keyword>